<dbReference type="Proteomes" id="UP001168877">
    <property type="component" value="Unassembled WGS sequence"/>
</dbReference>
<reference evidence="1" key="2">
    <citation type="submission" date="2023-06" db="EMBL/GenBank/DDBJ databases">
        <authorList>
            <person name="Swenson N.G."/>
            <person name="Wegrzyn J.L."/>
            <person name="Mcevoy S.L."/>
        </authorList>
    </citation>
    <scope>NUCLEOTIDE SEQUENCE</scope>
    <source>
        <strain evidence="1">NS2018</strain>
        <tissue evidence="1">Leaf</tissue>
    </source>
</reference>
<accession>A0AA39SBG9</accession>
<name>A0AA39SBG9_ACESA</name>
<reference evidence="1" key="1">
    <citation type="journal article" date="2022" name="Plant J.">
        <title>Strategies of tolerance reflected in two North American maple genomes.</title>
        <authorList>
            <person name="McEvoy S.L."/>
            <person name="Sezen U.U."/>
            <person name="Trouern-Trend A."/>
            <person name="McMahon S.M."/>
            <person name="Schaberg P.G."/>
            <person name="Yang J."/>
            <person name="Wegrzyn J.L."/>
            <person name="Swenson N.G."/>
        </authorList>
    </citation>
    <scope>NUCLEOTIDE SEQUENCE</scope>
    <source>
        <strain evidence="1">NS2018</strain>
    </source>
</reference>
<protein>
    <recommendedName>
        <fullName evidence="3">Protein FAR1-RELATED SEQUENCE</fullName>
    </recommendedName>
</protein>
<sequence length="229" mass="25756">MHGHEIQADHKLQQTYQYRSLCSIFTRISSRASESQKAYNLAHEHASNLARLVEDILRLEIAGNVLKTGHESEDVNLEVNSIQDSNLMKAKGLKKKGSSRGRRRIKSSLEKALAKRKKSSKSLTHSQTFETSTHLLPMISNGLNPSMVYAPHSPTVQLQAYNMHNLFSWTPNEQDHTMKLQELTPNEQAQTMKQQELVQQNEATASLVFKDSQASTCFSSQASTSFSLI</sequence>
<dbReference type="EMBL" id="JAUESC010000382">
    <property type="protein sequence ID" value="KAK0586320.1"/>
    <property type="molecule type" value="Genomic_DNA"/>
</dbReference>
<proteinExistence type="predicted"/>
<gene>
    <name evidence="1" type="ORF">LWI29_004972</name>
</gene>
<organism evidence="1 2">
    <name type="scientific">Acer saccharum</name>
    <name type="common">Sugar maple</name>
    <dbReference type="NCBI Taxonomy" id="4024"/>
    <lineage>
        <taxon>Eukaryota</taxon>
        <taxon>Viridiplantae</taxon>
        <taxon>Streptophyta</taxon>
        <taxon>Embryophyta</taxon>
        <taxon>Tracheophyta</taxon>
        <taxon>Spermatophyta</taxon>
        <taxon>Magnoliopsida</taxon>
        <taxon>eudicotyledons</taxon>
        <taxon>Gunneridae</taxon>
        <taxon>Pentapetalae</taxon>
        <taxon>rosids</taxon>
        <taxon>malvids</taxon>
        <taxon>Sapindales</taxon>
        <taxon>Sapindaceae</taxon>
        <taxon>Hippocastanoideae</taxon>
        <taxon>Acereae</taxon>
        <taxon>Acer</taxon>
    </lineage>
</organism>
<dbReference type="AlphaFoldDB" id="A0AA39SBG9"/>
<keyword evidence="2" id="KW-1185">Reference proteome</keyword>
<evidence type="ECO:0008006" key="3">
    <source>
        <dbReference type="Google" id="ProtNLM"/>
    </source>
</evidence>
<evidence type="ECO:0000313" key="1">
    <source>
        <dbReference type="EMBL" id="KAK0586320.1"/>
    </source>
</evidence>
<evidence type="ECO:0000313" key="2">
    <source>
        <dbReference type="Proteomes" id="UP001168877"/>
    </source>
</evidence>
<comment type="caution">
    <text evidence="1">The sequence shown here is derived from an EMBL/GenBank/DDBJ whole genome shotgun (WGS) entry which is preliminary data.</text>
</comment>